<organism evidence="6">
    <name type="scientific">Aphanomyces invadans</name>
    <dbReference type="NCBI Taxonomy" id="157072"/>
    <lineage>
        <taxon>Eukaryota</taxon>
        <taxon>Sar</taxon>
        <taxon>Stramenopiles</taxon>
        <taxon>Oomycota</taxon>
        <taxon>Saprolegniomycetes</taxon>
        <taxon>Saprolegniales</taxon>
        <taxon>Verrucalvaceae</taxon>
        <taxon>Aphanomyces</taxon>
    </lineage>
</organism>
<evidence type="ECO:0000256" key="2">
    <source>
        <dbReference type="ARBA" id="ARBA00022679"/>
    </source>
</evidence>
<dbReference type="EMBL" id="KI913975">
    <property type="protein sequence ID" value="ETV96736.1"/>
    <property type="molecule type" value="Genomic_DNA"/>
</dbReference>
<dbReference type="GO" id="GO:0042732">
    <property type="term" value="P:D-xylose metabolic process"/>
    <property type="evidence" value="ECO:0007669"/>
    <property type="project" value="UniProtKB-UniRule"/>
</dbReference>
<keyword evidence="4" id="KW-0067">ATP-binding</keyword>
<dbReference type="Gene3D" id="3.30.420.40">
    <property type="match status" value="2"/>
</dbReference>
<name>A0A024TSX6_9STRA</name>
<dbReference type="InterPro" id="IPR018485">
    <property type="entry name" value="FGGY_C"/>
</dbReference>
<protein>
    <recommendedName>
        <fullName evidence="4">Xylulose kinase</fullName>
        <ecNumber evidence="4">2.7.1.17</ecNumber>
    </recommendedName>
</protein>
<keyword evidence="4" id="KW-0119">Carbohydrate metabolism</keyword>
<evidence type="ECO:0000256" key="4">
    <source>
        <dbReference type="RuleBase" id="RU367058"/>
    </source>
</evidence>
<keyword evidence="3 4" id="KW-0418">Kinase</keyword>
<dbReference type="EC" id="2.7.1.17" evidence="4"/>
<dbReference type="eggNOG" id="KOG2531">
    <property type="taxonomic scope" value="Eukaryota"/>
</dbReference>
<dbReference type="GO" id="GO:0005829">
    <property type="term" value="C:cytosol"/>
    <property type="evidence" value="ECO:0007669"/>
    <property type="project" value="TreeGrafter"/>
</dbReference>
<dbReference type="InterPro" id="IPR042024">
    <property type="entry name" value="D-XK_euk"/>
</dbReference>
<dbReference type="RefSeq" id="XP_008874514.1">
    <property type="nucleotide sequence ID" value="XM_008876292.1"/>
</dbReference>
<dbReference type="SUPFAM" id="SSF53067">
    <property type="entry name" value="Actin-like ATPase domain"/>
    <property type="match status" value="2"/>
</dbReference>
<dbReference type="STRING" id="157072.A0A024TSX6"/>
<feature type="domain" description="Carbohydrate kinase FGGY C-terminal" evidence="5">
    <location>
        <begin position="303"/>
        <end position="497"/>
    </location>
</feature>
<comment type="similarity">
    <text evidence="1 4">Belongs to the FGGY kinase family.</text>
</comment>
<sequence>MALFLGLDCSTQSMTAVVTRYEVAPEGPNPLTIVASATFQFDKRLPHYGTTNGVLFNDGHVEVPSLMMVEALERIIDDVQHELAKRGHSFSQVRAVSGCAQQHTSVFWRLPELEMPRQGSLHKFLKEQRAFEPERGRSWMDSTTTSQCQALESAVGGSRRMADLTGSRAYERFTGIQLMALGDMDHVSRVSLASSLLTSLFRGKICSIEHSNASGMNMMDLQRREWSTEVIEAMEAIGGFQRGTLRRYLGPDPIPPTESVGPIDPYFHHVYAFSPDCAVIPFTGDNPSCLAGMGLSQRGDIGISLGTSGCIFAVGNSTDVVPSEEFGHVMVNAVDPSTLMAMLCFKNGSLARENVRDRRADGTWEEFSRLMQLSPPGNDGYMGFFYLQPEITPVVPAESQDQRLSGLHGFNCDDIAEDVRSWPPEVEVRAIVEWQCLAMYQHVKKLYRGPVHRVVVGGGASVNTSILDTLSHVFGVPVFVEANGVNSAALGGALRAQHGLDCSQRHKVVAFAPGIEWALKASPSMSAHEVYMAMLPRFERLEARAIASQVERYNA</sequence>
<dbReference type="GO" id="GO:0005524">
    <property type="term" value="F:ATP binding"/>
    <property type="evidence" value="ECO:0007669"/>
    <property type="project" value="UniProtKB-KW"/>
</dbReference>
<dbReference type="Pfam" id="PF02782">
    <property type="entry name" value="FGGY_C"/>
    <property type="match status" value="1"/>
</dbReference>
<evidence type="ECO:0000256" key="3">
    <source>
        <dbReference type="ARBA" id="ARBA00022777"/>
    </source>
</evidence>
<dbReference type="GO" id="GO:0005997">
    <property type="term" value="P:xylulose metabolic process"/>
    <property type="evidence" value="ECO:0007669"/>
    <property type="project" value="TreeGrafter"/>
</dbReference>
<dbReference type="OrthoDB" id="1728974at2759"/>
<proteinExistence type="inferred from homology"/>
<dbReference type="PANTHER" id="PTHR10196:SF57">
    <property type="entry name" value="XYLULOSE KINASE"/>
    <property type="match status" value="1"/>
</dbReference>
<dbReference type="VEuPathDB" id="FungiDB:H310_10053"/>
<comment type="catalytic activity">
    <reaction evidence="4">
        <text>D-xylulose + ATP = D-xylulose 5-phosphate + ADP + H(+)</text>
        <dbReference type="Rhea" id="RHEA:10964"/>
        <dbReference type="ChEBI" id="CHEBI:15378"/>
        <dbReference type="ChEBI" id="CHEBI:17140"/>
        <dbReference type="ChEBI" id="CHEBI:30616"/>
        <dbReference type="ChEBI" id="CHEBI:57737"/>
        <dbReference type="ChEBI" id="CHEBI:456216"/>
        <dbReference type="EC" id="2.7.1.17"/>
    </reaction>
</comment>
<dbReference type="PANTHER" id="PTHR10196">
    <property type="entry name" value="SUGAR KINASE"/>
    <property type="match status" value="1"/>
</dbReference>
<dbReference type="InterPro" id="IPR043129">
    <property type="entry name" value="ATPase_NBD"/>
</dbReference>
<evidence type="ECO:0000313" key="6">
    <source>
        <dbReference type="EMBL" id="ETV96736.1"/>
    </source>
</evidence>
<gene>
    <name evidence="6" type="ORF">H310_10053</name>
</gene>
<keyword evidence="4" id="KW-0547">Nucleotide-binding</keyword>
<dbReference type="AlphaFoldDB" id="A0A024TSX6"/>
<evidence type="ECO:0000259" key="5">
    <source>
        <dbReference type="Pfam" id="PF02782"/>
    </source>
</evidence>
<accession>A0A024TSX6</accession>
<keyword evidence="4" id="KW-0859">Xylose metabolism</keyword>
<evidence type="ECO:0000256" key="1">
    <source>
        <dbReference type="ARBA" id="ARBA00009156"/>
    </source>
</evidence>
<dbReference type="GO" id="GO:0004856">
    <property type="term" value="F:D-xylulokinase activity"/>
    <property type="evidence" value="ECO:0007669"/>
    <property type="project" value="UniProtKB-UniRule"/>
</dbReference>
<dbReference type="GeneID" id="20087103"/>
<keyword evidence="2 4" id="KW-0808">Transferase</keyword>
<reference evidence="6" key="1">
    <citation type="submission" date="2013-12" db="EMBL/GenBank/DDBJ databases">
        <title>The Genome Sequence of Aphanomyces invadans NJM9701.</title>
        <authorList>
            <consortium name="The Broad Institute Genomics Platform"/>
            <person name="Russ C."/>
            <person name="Tyler B."/>
            <person name="van West P."/>
            <person name="Dieguez-Uribeondo J."/>
            <person name="Young S.K."/>
            <person name="Zeng Q."/>
            <person name="Gargeya S."/>
            <person name="Fitzgerald M."/>
            <person name="Abouelleil A."/>
            <person name="Alvarado L."/>
            <person name="Chapman S.B."/>
            <person name="Gainer-Dewar J."/>
            <person name="Goldberg J."/>
            <person name="Griggs A."/>
            <person name="Gujja S."/>
            <person name="Hansen M."/>
            <person name="Howarth C."/>
            <person name="Imamovic A."/>
            <person name="Ireland A."/>
            <person name="Larimer J."/>
            <person name="McCowan C."/>
            <person name="Murphy C."/>
            <person name="Pearson M."/>
            <person name="Poon T.W."/>
            <person name="Priest M."/>
            <person name="Roberts A."/>
            <person name="Saif S."/>
            <person name="Shea T."/>
            <person name="Sykes S."/>
            <person name="Wortman J."/>
            <person name="Nusbaum C."/>
            <person name="Birren B."/>
        </authorList>
    </citation>
    <scope>NUCLEOTIDE SEQUENCE [LARGE SCALE GENOMIC DNA]</scope>
    <source>
        <strain evidence="6">NJM9701</strain>
    </source>
</reference>
<dbReference type="CDD" id="cd07776">
    <property type="entry name" value="ASKHA_NBD_FGGY_SpXK-like"/>
    <property type="match status" value="1"/>
</dbReference>